<evidence type="ECO:0000313" key="7">
    <source>
        <dbReference type="Proteomes" id="UP000838749"/>
    </source>
</evidence>
<keyword evidence="1" id="KW-0805">Transcription regulation</keyword>
<reference evidence="6" key="1">
    <citation type="submission" date="2021-12" db="EMBL/GenBank/DDBJ databases">
        <authorList>
            <person name="Criscuolo A."/>
        </authorList>
    </citation>
    <scope>NUCLEOTIDE SEQUENCE</scope>
    <source>
        <strain evidence="6">CIP111894</strain>
    </source>
</reference>
<dbReference type="InterPro" id="IPR002491">
    <property type="entry name" value="ABC_transptr_periplasmic_BD"/>
</dbReference>
<evidence type="ECO:0000259" key="4">
    <source>
        <dbReference type="PROSITE" id="PS01124"/>
    </source>
</evidence>
<evidence type="ECO:0000256" key="2">
    <source>
        <dbReference type="ARBA" id="ARBA00023125"/>
    </source>
</evidence>
<name>A0ABN8FBC1_9BACL</name>
<evidence type="ECO:0000313" key="6">
    <source>
        <dbReference type="EMBL" id="CAH1055029.1"/>
    </source>
</evidence>
<dbReference type="InterPro" id="IPR009057">
    <property type="entry name" value="Homeodomain-like_sf"/>
</dbReference>
<feature type="domain" description="Fe/B12 periplasmic-binding" evidence="5">
    <location>
        <begin position="295"/>
        <end position="558"/>
    </location>
</feature>
<dbReference type="SUPFAM" id="SSF53807">
    <property type="entry name" value="Helical backbone' metal receptor"/>
    <property type="match status" value="1"/>
</dbReference>
<keyword evidence="2" id="KW-0238">DNA-binding</keyword>
<keyword evidence="3" id="KW-0804">Transcription</keyword>
<feature type="domain" description="HTH araC/xylS-type" evidence="4">
    <location>
        <begin position="192"/>
        <end position="290"/>
    </location>
</feature>
<dbReference type="PROSITE" id="PS01124">
    <property type="entry name" value="HTH_ARAC_FAMILY_2"/>
    <property type="match status" value="1"/>
</dbReference>
<dbReference type="Proteomes" id="UP000838749">
    <property type="component" value="Unassembled WGS sequence"/>
</dbReference>
<dbReference type="Pfam" id="PF01497">
    <property type="entry name" value="Peripla_BP_2"/>
    <property type="match status" value="1"/>
</dbReference>
<dbReference type="SMART" id="SM00342">
    <property type="entry name" value="HTH_ARAC"/>
    <property type="match status" value="1"/>
</dbReference>
<accession>A0ABN8FBC1</accession>
<organism evidence="6 7">
    <name type="scientific">Paenibacillus pseudetheri</name>
    <dbReference type="NCBI Taxonomy" id="2897682"/>
    <lineage>
        <taxon>Bacteria</taxon>
        <taxon>Bacillati</taxon>
        <taxon>Bacillota</taxon>
        <taxon>Bacilli</taxon>
        <taxon>Bacillales</taxon>
        <taxon>Paenibacillaceae</taxon>
        <taxon>Paenibacillus</taxon>
    </lineage>
</organism>
<dbReference type="PANTHER" id="PTHR43280">
    <property type="entry name" value="ARAC-FAMILY TRANSCRIPTIONAL REGULATOR"/>
    <property type="match status" value="1"/>
</dbReference>
<evidence type="ECO:0000256" key="3">
    <source>
        <dbReference type="ARBA" id="ARBA00023163"/>
    </source>
</evidence>
<dbReference type="SUPFAM" id="SSF46689">
    <property type="entry name" value="Homeodomain-like"/>
    <property type="match status" value="2"/>
</dbReference>
<evidence type="ECO:0000256" key="1">
    <source>
        <dbReference type="ARBA" id="ARBA00023015"/>
    </source>
</evidence>
<gene>
    <name evidence="6" type="primary">rhaR_9</name>
    <name evidence="6" type="ORF">PAECIP111894_01179</name>
</gene>
<dbReference type="InterPro" id="IPR018060">
    <property type="entry name" value="HTH_AraC"/>
</dbReference>
<dbReference type="Gene3D" id="3.40.50.1980">
    <property type="entry name" value="Nitrogenase molybdenum iron protein domain"/>
    <property type="match status" value="2"/>
</dbReference>
<dbReference type="Pfam" id="PF12833">
    <property type="entry name" value="HTH_18"/>
    <property type="match status" value="1"/>
</dbReference>
<evidence type="ECO:0000259" key="5">
    <source>
        <dbReference type="PROSITE" id="PS50983"/>
    </source>
</evidence>
<dbReference type="Gene3D" id="1.10.10.60">
    <property type="entry name" value="Homeodomain-like"/>
    <property type="match status" value="2"/>
</dbReference>
<dbReference type="InterPro" id="IPR018062">
    <property type="entry name" value="HTH_AraC-typ_CS"/>
</dbReference>
<dbReference type="PROSITE" id="PS00041">
    <property type="entry name" value="HTH_ARAC_FAMILY_1"/>
    <property type="match status" value="1"/>
</dbReference>
<keyword evidence="7" id="KW-1185">Reference proteome</keyword>
<sequence length="560" mass="64445">MRLLYISRFNSLMIWKGEEMKLSNYNPVHRIYMLKEAGKRQCGGGHISNLQIAQSPLFLTPIEATVLIIIEGETVALKIGEILFLSAGTTYQIDVALEMVTPIHAISYEIYGLSNSTEQELIYGLCHGIFPANGILPVRTTNKITRLFSELEDVAANTLEAQENRIQSLLHQLHLLVVEAENEADITDSSYFRMLSYIHHNFQREITREMMSRMMGFNPRYFSVWFRKQTGWSFTEYVTHLRVNKAKKYLMSSQATIQQISQKVGYSDGLYLSRKFKQVTGMTPTDFRLRPKPKRIVALQFFGDLLALGVKPVAVEKDVMNYSLLLQPELTNVRSFELQGCPWEADLSGLEADIVIAPTYLSPRQLKCMEKLGPLVTVECDEMDRLEQIRLFGRLLGEEERAEAWIRHYHLKIDLAKQRLSSLIESGETVAVYEIRQDNGIYIWNHTARGVYNLYPMLGLAPPDKVRSDVLERNDHLCISLSELPIYAADHMFVVVSGREDWMSRTRKRISKSAVWRNLPAFMNERIYYLKLEEFWGSEGLALERQLEIQTDLLTGHKLS</sequence>
<protein>
    <submittedName>
        <fullName evidence="6">HTH-type transcriptional activator RhaR</fullName>
    </submittedName>
</protein>
<dbReference type="PANTHER" id="PTHR43280:SF2">
    <property type="entry name" value="HTH-TYPE TRANSCRIPTIONAL REGULATOR EXSA"/>
    <property type="match status" value="1"/>
</dbReference>
<proteinExistence type="predicted"/>
<dbReference type="EMBL" id="CAKMAB010000005">
    <property type="protein sequence ID" value="CAH1055029.1"/>
    <property type="molecule type" value="Genomic_DNA"/>
</dbReference>
<dbReference type="PROSITE" id="PS50983">
    <property type="entry name" value="FE_B12_PBP"/>
    <property type="match status" value="1"/>
</dbReference>
<comment type="caution">
    <text evidence="6">The sequence shown here is derived from an EMBL/GenBank/DDBJ whole genome shotgun (WGS) entry which is preliminary data.</text>
</comment>